<name>A0A7V2B2I6_RHOMR</name>
<dbReference type="AlphaFoldDB" id="A0A7V2B2I6"/>
<protein>
    <submittedName>
        <fullName evidence="2">DUF2726 domain-containing protein</fullName>
    </submittedName>
</protein>
<feature type="domain" description="DUF2726" evidence="1">
    <location>
        <begin position="150"/>
        <end position="254"/>
    </location>
</feature>
<comment type="caution">
    <text evidence="2">The sequence shown here is derived from an EMBL/GenBank/DDBJ whole genome shotgun (WGS) entry which is preliminary data.</text>
</comment>
<dbReference type="Pfam" id="PF10881">
    <property type="entry name" value="DUF2726"/>
    <property type="match status" value="1"/>
</dbReference>
<sequence length="279" mass="32023">MPPPADVEALYRYLQARAWGPALEVLYQNRMSLAIDPLLQQATQVLLNALRAYVNSVPKEVLEKLFLLHTGQLFRLPEDFFADVVVALVERHADRPEVAQAYAHWLPEHPLCAPYMTPMHTEPVWEAWDGFAVKRYVPTRCLTPPSLFRSRQEAVFFQAVREVFLTYLVYPNVALSCLLDYEQLADALTEAERSYVFRAQVDCVVFDPDQDYRPCFCFELDSPLHAAPERQARDQTKARILGLAGLVLYRIRPPATPPDRQAYVRLLRRLLAQATPDKP</sequence>
<accession>A0A7V2B2I6</accession>
<gene>
    <name evidence="2" type="ORF">ENO59_11595</name>
</gene>
<reference evidence="2" key="1">
    <citation type="journal article" date="2020" name="mSystems">
        <title>Genome- and Community-Level Interaction Insights into Carbon Utilization and Element Cycling Functions of Hydrothermarchaeota in Hydrothermal Sediment.</title>
        <authorList>
            <person name="Zhou Z."/>
            <person name="Liu Y."/>
            <person name="Xu W."/>
            <person name="Pan J."/>
            <person name="Luo Z.H."/>
            <person name="Li M."/>
        </authorList>
    </citation>
    <scope>NUCLEOTIDE SEQUENCE [LARGE SCALE GENOMIC DNA]</scope>
    <source>
        <strain evidence="2">SpSt-143</strain>
    </source>
</reference>
<proteinExistence type="predicted"/>
<organism evidence="2">
    <name type="scientific">Rhodothermus marinus</name>
    <name type="common">Rhodothermus obamensis</name>
    <dbReference type="NCBI Taxonomy" id="29549"/>
    <lineage>
        <taxon>Bacteria</taxon>
        <taxon>Pseudomonadati</taxon>
        <taxon>Rhodothermota</taxon>
        <taxon>Rhodothermia</taxon>
        <taxon>Rhodothermales</taxon>
        <taxon>Rhodothermaceae</taxon>
        <taxon>Rhodothermus</taxon>
    </lineage>
</organism>
<evidence type="ECO:0000313" key="2">
    <source>
        <dbReference type="EMBL" id="HER97127.1"/>
    </source>
</evidence>
<dbReference type="InterPro" id="IPR024402">
    <property type="entry name" value="DUF2726"/>
</dbReference>
<evidence type="ECO:0000259" key="1">
    <source>
        <dbReference type="Pfam" id="PF10881"/>
    </source>
</evidence>
<dbReference type="EMBL" id="DSGB01000006">
    <property type="protein sequence ID" value="HER97127.1"/>
    <property type="molecule type" value="Genomic_DNA"/>
</dbReference>